<evidence type="ECO:0000256" key="5">
    <source>
        <dbReference type="ARBA" id="ARBA00022898"/>
    </source>
</evidence>
<dbReference type="Gene3D" id="3.40.640.10">
    <property type="entry name" value="Type I PLP-dependent aspartate aminotransferase-like (Major domain)"/>
    <property type="match status" value="1"/>
</dbReference>
<dbReference type="Pfam" id="PF00202">
    <property type="entry name" value="Aminotran_3"/>
    <property type="match status" value="1"/>
</dbReference>
<keyword evidence="6" id="KW-1185">Reference proteome</keyword>
<comment type="cofactor">
    <cofactor evidence="1">
        <name>pyridoxal 5'-phosphate</name>
        <dbReference type="ChEBI" id="CHEBI:597326"/>
    </cofactor>
</comment>
<dbReference type="GeneID" id="106814485"/>
<proteinExistence type="inferred from homology"/>
<dbReference type="Proteomes" id="UP000695022">
    <property type="component" value="Unplaced"/>
</dbReference>
<dbReference type="PANTHER" id="PTHR43206:SF1">
    <property type="entry name" value="4-AMINOBUTYRATE AMINOTRANSFERASE, MITOCHONDRIAL"/>
    <property type="match status" value="1"/>
</dbReference>
<dbReference type="SUPFAM" id="SSF53383">
    <property type="entry name" value="PLP-dependent transferases"/>
    <property type="match status" value="1"/>
</dbReference>
<evidence type="ECO:0000313" key="6">
    <source>
        <dbReference type="Proteomes" id="UP000695022"/>
    </source>
</evidence>
<comment type="similarity">
    <text evidence="2">Belongs to the class-III pyridoxal-phosphate-dependent aminotransferase family.</text>
</comment>
<name>A0ABM1EQ16_PRICU</name>
<keyword evidence="4" id="KW-0808">Transferase</keyword>
<evidence type="ECO:0000256" key="2">
    <source>
        <dbReference type="ARBA" id="ARBA00008954"/>
    </source>
</evidence>
<dbReference type="RefSeq" id="XP_014674287.1">
    <property type="nucleotide sequence ID" value="XM_014818801.1"/>
</dbReference>
<dbReference type="InterPro" id="IPR015424">
    <property type="entry name" value="PyrdxlP-dep_Trfase"/>
</dbReference>
<protein>
    <submittedName>
        <fullName evidence="7">4-aminobutyrate aminotransferase, mitochondrial-like</fullName>
    </submittedName>
</protein>
<organism evidence="6 7">
    <name type="scientific">Priapulus caudatus</name>
    <name type="common">Priapulid worm</name>
    <dbReference type="NCBI Taxonomy" id="37621"/>
    <lineage>
        <taxon>Eukaryota</taxon>
        <taxon>Metazoa</taxon>
        <taxon>Ecdysozoa</taxon>
        <taxon>Scalidophora</taxon>
        <taxon>Priapulida</taxon>
        <taxon>Priapulimorpha</taxon>
        <taxon>Priapulimorphida</taxon>
        <taxon>Priapulidae</taxon>
        <taxon>Priapulus</taxon>
    </lineage>
</organism>
<evidence type="ECO:0000256" key="4">
    <source>
        <dbReference type="ARBA" id="ARBA00022679"/>
    </source>
</evidence>
<accession>A0ABM1EQ16</accession>
<evidence type="ECO:0000256" key="1">
    <source>
        <dbReference type="ARBA" id="ARBA00001933"/>
    </source>
</evidence>
<keyword evidence="3" id="KW-0032">Aminotransferase</keyword>
<gene>
    <name evidence="7" type="primary">LOC106814485</name>
</gene>
<reference evidence="7" key="1">
    <citation type="submission" date="2025-08" db="UniProtKB">
        <authorList>
            <consortium name="RefSeq"/>
        </authorList>
    </citation>
    <scope>IDENTIFICATION</scope>
</reference>
<dbReference type="InterPro" id="IPR005814">
    <property type="entry name" value="Aminotrans_3"/>
</dbReference>
<keyword evidence="5" id="KW-0663">Pyridoxal phosphate</keyword>
<dbReference type="InterPro" id="IPR015422">
    <property type="entry name" value="PyrdxlP-dep_Trfase_small"/>
</dbReference>
<evidence type="ECO:0000256" key="3">
    <source>
        <dbReference type="ARBA" id="ARBA00022576"/>
    </source>
</evidence>
<dbReference type="PANTHER" id="PTHR43206">
    <property type="entry name" value="AMINOTRANSFERASE"/>
    <property type="match status" value="1"/>
</dbReference>
<dbReference type="Gene3D" id="3.90.1150.10">
    <property type="entry name" value="Aspartate Aminotransferase, domain 1"/>
    <property type="match status" value="1"/>
</dbReference>
<dbReference type="InterPro" id="IPR015421">
    <property type="entry name" value="PyrdxlP-dep_Trfase_major"/>
</dbReference>
<evidence type="ECO:0000313" key="7">
    <source>
        <dbReference type="RefSeq" id="XP_014674287.1"/>
    </source>
</evidence>
<sequence>MGDPSKMVLLEAVTKTIKLGNLLELAAESGNILLSGLKDLAKKYPRACSAARGLGTHCAFDCDTVERRTRLLDAVKSRGLHLGGSGERSVRFRPTLIFRPHHANMALDILDASMKAVN</sequence>